<proteinExistence type="predicted"/>
<dbReference type="PANTHER" id="PTHR43476:SF5">
    <property type="entry name" value="FAD-DEPENDENT MONOOXYGENASE"/>
    <property type="match status" value="1"/>
</dbReference>
<protein>
    <submittedName>
        <fullName evidence="5">FAD/NAD(P)-binding domain-containing protein</fullName>
    </submittedName>
</protein>
<dbReference type="Proteomes" id="UP000800093">
    <property type="component" value="Unassembled WGS sequence"/>
</dbReference>
<evidence type="ECO:0000313" key="5">
    <source>
        <dbReference type="EMBL" id="KAF2269839.1"/>
    </source>
</evidence>
<evidence type="ECO:0000259" key="4">
    <source>
        <dbReference type="Pfam" id="PF01494"/>
    </source>
</evidence>
<evidence type="ECO:0000313" key="6">
    <source>
        <dbReference type="Proteomes" id="UP000800093"/>
    </source>
</evidence>
<keyword evidence="2" id="KW-0274">FAD</keyword>
<reference evidence="6" key="1">
    <citation type="journal article" date="2020" name="Stud. Mycol.">
        <title>101 Dothideomycetes genomes: A test case for predicting lifestyles and emergence of pathogens.</title>
        <authorList>
            <person name="Haridas S."/>
            <person name="Albert R."/>
            <person name="Binder M."/>
            <person name="Bloem J."/>
            <person name="LaButti K."/>
            <person name="Salamov A."/>
            <person name="Andreopoulos B."/>
            <person name="Baker S."/>
            <person name="Barry K."/>
            <person name="Bills G."/>
            <person name="Bluhm B."/>
            <person name="Cannon C."/>
            <person name="Castanera R."/>
            <person name="Culley D."/>
            <person name="Daum C."/>
            <person name="Ezra D."/>
            <person name="Gonzalez J."/>
            <person name="Henrissat B."/>
            <person name="Kuo A."/>
            <person name="Liang C."/>
            <person name="Lipzen A."/>
            <person name="Lutzoni F."/>
            <person name="Magnuson J."/>
            <person name="Mondo S."/>
            <person name="Nolan M."/>
            <person name="Ohm R."/>
            <person name="Pangilinan J."/>
            <person name="Park H.-J."/>
            <person name="Ramirez L."/>
            <person name="Alfaro M."/>
            <person name="Sun H."/>
            <person name="Tritt A."/>
            <person name="Yoshinaga Y."/>
            <person name="Zwiers L.-H."/>
            <person name="Turgeon B."/>
            <person name="Goodwin S."/>
            <person name="Spatafora J."/>
            <person name="Crous P."/>
            <person name="Grigoriev I."/>
        </authorList>
    </citation>
    <scope>NUCLEOTIDE SEQUENCE [LARGE SCALE GENOMIC DNA]</scope>
    <source>
        <strain evidence="6">CBS 304.66</strain>
    </source>
</reference>
<comment type="caution">
    <text evidence="5">The sequence shown here is derived from an EMBL/GenBank/DDBJ whole genome shotgun (WGS) entry which is preliminary data.</text>
</comment>
<accession>A0A9P4NAV0</accession>
<dbReference type="EMBL" id="ML986581">
    <property type="protein sequence ID" value="KAF2269839.1"/>
    <property type="molecule type" value="Genomic_DNA"/>
</dbReference>
<sequence length="611" mass="69229">MEETQVVIVGAGPSGLALALSLAKFQVHSVVLEKEREVTADPRGVYLTGDAIRIFWDLGIGPDLPDIGHEVKEILFHQSTFVAKPFFSLCLEKDLLSQALPTGVLQMQPKLENALRRQVQLSEWCTLHTGCTVVKLDDDSKPRVEYLDENGIRRQITGHWLVGADGKLGIVRKHFLEPTAGVKQEEGVYRYSGTWIAANLKIRAPTPETHPEFPLWSLGYSSDEVYDLYWPKGWHFCSPPGEATASGRFGPHSERVWRHEFRLDAWEDSMDAEALLWDHITPMITRQKDPSGRKFHNPVQFPRDCVEILRCRPFSFTHKVVNKWFYKRIILIGDAAHVFPPFAGQGIASGVRDAHQLAWRLAILVDPLRGKKTDPSSILEAWACERRRSVDDAALFSWINGRLVNQRTSIFLRIVLRVLMFVQSVPFPPRLPDIQTWKEREGFSKVDGGFFLKQYNGGVRLAQVLVQSPKQSRLLSDCLLRQTHSVFTLLLLSRRNYIGMCEDAREAIQKASISPSILSQDSIVVVNPDVVEATSTPSIQHDSDPIELFSLVSRDELPGHKQLDYSECSYLSRLGRSTMFVIARPDFYTFACAKDLSELVTCLSLLRKRLE</sequence>
<evidence type="ECO:0000256" key="1">
    <source>
        <dbReference type="ARBA" id="ARBA00022630"/>
    </source>
</evidence>
<gene>
    <name evidence="5" type="ORF">CC78DRAFT_508478</name>
</gene>
<name>A0A9P4NAV0_9PLEO</name>
<dbReference type="GO" id="GO:0016491">
    <property type="term" value="F:oxidoreductase activity"/>
    <property type="evidence" value="ECO:0007669"/>
    <property type="project" value="UniProtKB-KW"/>
</dbReference>
<dbReference type="InterPro" id="IPR050631">
    <property type="entry name" value="PheA/TfdB_FAD_monoxygenase"/>
</dbReference>
<dbReference type="AlphaFoldDB" id="A0A9P4NAV0"/>
<dbReference type="PANTHER" id="PTHR43476">
    <property type="entry name" value="3-(3-HYDROXY-PHENYL)PROPIONATE/3-HYDROXYCINNAMIC ACID HYDROXYLASE"/>
    <property type="match status" value="1"/>
</dbReference>
<dbReference type="OrthoDB" id="2096480at2759"/>
<keyword evidence="6" id="KW-1185">Reference proteome</keyword>
<dbReference type="GO" id="GO:0071949">
    <property type="term" value="F:FAD binding"/>
    <property type="evidence" value="ECO:0007669"/>
    <property type="project" value="InterPro"/>
</dbReference>
<dbReference type="Pfam" id="PF01494">
    <property type="entry name" value="FAD_binding_3"/>
    <property type="match status" value="1"/>
</dbReference>
<organism evidence="5 6">
    <name type="scientific">Lojkania enalia</name>
    <dbReference type="NCBI Taxonomy" id="147567"/>
    <lineage>
        <taxon>Eukaryota</taxon>
        <taxon>Fungi</taxon>
        <taxon>Dikarya</taxon>
        <taxon>Ascomycota</taxon>
        <taxon>Pezizomycotina</taxon>
        <taxon>Dothideomycetes</taxon>
        <taxon>Pleosporomycetidae</taxon>
        <taxon>Pleosporales</taxon>
        <taxon>Pleosporales incertae sedis</taxon>
        <taxon>Lojkania</taxon>
    </lineage>
</organism>
<evidence type="ECO:0000256" key="3">
    <source>
        <dbReference type="ARBA" id="ARBA00023002"/>
    </source>
</evidence>
<feature type="domain" description="FAD-binding" evidence="4">
    <location>
        <begin position="3"/>
        <end position="390"/>
    </location>
</feature>
<dbReference type="Gene3D" id="3.50.50.60">
    <property type="entry name" value="FAD/NAD(P)-binding domain"/>
    <property type="match status" value="2"/>
</dbReference>
<dbReference type="InterPro" id="IPR036188">
    <property type="entry name" value="FAD/NAD-bd_sf"/>
</dbReference>
<dbReference type="PRINTS" id="PR00420">
    <property type="entry name" value="RNGMNOXGNASE"/>
</dbReference>
<keyword evidence="3" id="KW-0560">Oxidoreductase</keyword>
<dbReference type="SUPFAM" id="SSF51905">
    <property type="entry name" value="FAD/NAD(P)-binding domain"/>
    <property type="match status" value="1"/>
</dbReference>
<keyword evidence="1" id="KW-0285">Flavoprotein</keyword>
<dbReference type="InterPro" id="IPR002938">
    <property type="entry name" value="FAD-bd"/>
</dbReference>
<evidence type="ECO:0000256" key="2">
    <source>
        <dbReference type="ARBA" id="ARBA00022827"/>
    </source>
</evidence>